<organism evidence="1 2">
    <name type="scientific">Paenibacillus rhizophilus</name>
    <dbReference type="NCBI Taxonomy" id="1850366"/>
    <lineage>
        <taxon>Bacteria</taxon>
        <taxon>Bacillati</taxon>
        <taxon>Bacillota</taxon>
        <taxon>Bacilli</taxon>
        <taxon>Bacillales</taxon>
        <taxon>Paenibacillaceae</taxon>
        <taxon>Paenibacillus</taxon>
    </lineage>
</organism>
<gene>
    <name evidence="1" type="ORF">EH198_04210</name>
</gene>
<dbReference type="RefSeq" id="WP_124694257.1">
    <property type="nucleotide sequence ID" value="NZ_JBHUFE010000016.1"/>
</dbReference>
<dbReference type="AlphaFoldDB" id="A0A3N9PF05"/>
<dbReference type="Proteomes" id="UP000282529">
    <property type="component" value="Unassembled WGS sequence"/>
</dbReference>
<proteinExistence type="predicted"/>
<evidence type="ECO:0000313" key="1">
    <source>
        <dbReference type="EMBL" id="RQW13614.1"/>
    </source>
</evidence>
<dbReference type="EMBL" id="RQPI01000001">
    <property type="protein sequence ID" value="RQW13614.1"/>
    <property type="molecule type" value="Genomic_DNA"/>
</dbReference>
<comment type="caution">
    <text evidence="1">The sequence shown here is derived from an EMBL/GenBank/DDBJ whole genome shotgun (WGS) entry which is preliminary data.</text>
</comment>
<reference evidence="1 2" key="1">
    <citation type="submission" date="2018-11" db="EMBL/GenBank/DDBJ databases">
        <title>Genome sequence of strain 7197.</title>
        <authorList>
            <person name="Gao J."/>
            <person name="Sun J."/>
        </authorList>
    </citation>
    <scope>NUCLEOTIDE SEQUENCE [LARGE SCALE GENOMIC DNA]</scope>
    <source>
        <strain evidence="1 2">7197</strain>
    </source>
</reference>
<evidence type="ECO:0000313" key="2">
    <source>
        <dbReference type="Proteomes" id="UP000282529"/>
    </source>
</evidence>
<dbReference type="OrthoDB" id="2665115at2"/>
<name>A0A3N9PF05_9BACL</name>
<sequence>MSVSVTEAAMRRNEEGNYVGRTVFTLEGHAARYEITFFSKKGKEWDYSLSFAGEPGSEEQFLELDAMLEEDDELFDRLLDAALDAEDSVDTKE</sequence>
<protein>
    <submittedName>
        <fullName evidence="1">Uncharacterized protein</fullName>
    </submittedName>
</protein>
<keyword evidence="2" id="KW-1185">Reference proteome</keyword>
<accession>A0A3N9PF05</accession>